<keyword evidence="1" id="KW-0812">Transmembrane</keyword>
<keyword evidence="3" id="KW-1185">Reference proteome</keyword>
<proteinExistence type="predicted"/>
<accession>A0A554VS96</accession>
<evidence type="ECO:0000313" key="2">
    <source>
        <dbReference type="EMBL" id="TSE11555.1"/>
    </source>
</evidence>
<sequence>MPKRSICPENTIDSNVIIFIGFEITKENRVKSSHAIMYYFCCKSCFLFLFSLLST</sequence>
<gene>
    <name evidence="2" type="ORF">FOF46_00540</name>
</gene>
<name>A0A554VS96_9FLAO</name>
<evidence type="ECO:0000313" key="3">
    <source>
        <dbReference type="Proteomes" id="UP000318833"/>
    </source>
</evidence>
<reference evidence="2 3" key="1">
    <citation type="submission" date="2019-07" db="EMBL/GenBank/DDBJ databases">
        <title>The draft genome sequence of Aquimarina algiphila M91.</title>
        <authorList>
            <person name="Meng X."/>
        </authorList>
    </citation>
    <scope>NUCLEOTIDE SEQUENCE [LARGE SCALE GENOMIC DNA]</scope>
    <source>
        <strain evidence="2 3">M91</strain>
    </source>
</reference>
<keyword evidence="1" id="KW-0472">Membrane</keyword>
<feature type="transmembrane region" description="Helical" evidence="1">
    <location>
        <begin position="36"/>
        <end position="53"/>
    </location>
</feature>
<dbReference type="EMBL" id="VLNR01000001">
    <property type="protein sequence ID" value="TSE11555.1"/>
    <property type="molecule type" value="Genomic_DNA"/>
</dbReference>
<protein>
    <submittedName>
        <fullName evidence="2">TRASH domain-containing protein</fullName>
    </submittedName>
</protein>
<comment type="caution">
    <text evidence="2">The sequence shown here is derived from an EMBL/GenBank/DDBJ whole genome shotgun (WGS) entry which is preliminary data.</text>
</comment>
<dbReference type="Proteomes" id="UP000318833">
    <property type="component" value="Unassembled WGS sequence"/>
</dbReference>
<keyword evidence="1" id="KW-1133">Transmembrane helix</keyword>
<dbReference type="AlphaFoldDB" id="A0A554VS96"/>
<organism evidence="2 3">
    <name type="scientific">Aquimarina algiphila</name>
    <dbReference type="NCBI Taxonomy" id="2047982"/>
    <lineage>
        <taxon>Bacteria</taxon>
        <taxon>Pseudomonadati</taxon>
        <taxon>Bacteroidota</taxon>
        <taxon>Flavobacteriia</taxon>
        <taxon>Flavobacteriales</taxon>
        <taxon>Flavobacteriaceae</taxon>
        <taxon>Aquimarina</taxon>
    </lineage>
</organism>
<evidence type="ECO:0000256" key="1">
    <source>
        <dbReference type="SAM" id="Phobius"/>
    </source>
</evidence>